<reference evidence="2 3" key="1">
    <citation type="journal article" date="2019" name="Sci. Rep.">
        <title>Orb-weaving spider Araneus ventricosus genome elucidates the spidroin gene catalogue.</title>
        <authorList>
            <person name="Kono N."/>
            <person name="Nakamura H."/>
            <person name="Ohtoshi R."/>
            <person name="Moran D.A.P."/>
            <person name="Shinohara A."/>
            <person name="Yoshida Y."/>
            <person name="Fujiwara M."/>
            <person name="Mori M."/>
            <person name="Tomita M."/>
            <person name="Arakawa K."/>
        </authorList>
    </citation>
    <scope>NUCLEOTIDE SEQUENCE [LARGE SCALE GENOMIC DNA]</scope>
</reference>
<name>A0A4Y2KWQ6_ARAVE</name>
<dbReference type="AlphaFoldDB" id="A0A4Y2KWQ6"/>
<evidence type="ECO:0000313" key="2">
    <source>
        <dbReference type="EMBL" id="GBN06599.1"/>
    </source>
</evidence>
<protein>
    <submittedName>
        <fullName evidence="2">Uncharacterized protein</fullName>
    </submittedName>
</protein>
<evidence type="ECO:0000313" key="3">
    <source>
        <dbReference type="Proteomes" id="UP000499080"/>
    </source>
</evidence>
<dbReference type="EMBL" id="BGPR01005081">
    <property type="protein sequence ID" value="GBN06599.1"/>
    <property type="molecule type" value="Genomic_DNA"/>
</dbReference>
<accession>A0A4Y2KWQ6</accession>
<evidence type="ECO:0000256" key="1">
    <source>
        <dbReference type="SAM" id="Phobius"/>
    </source>
</evidence>
<dbReference type="Proteomes" id="UP000499080">
    <property type="component" value="Unassembled WGS sequence"/>
</dbReference>
<feature type="transmembrane region" description="Helical" evidence="1">
    <location>
        <begin position="85"/>
        <end position="105"/>
    </location>
</feature>
<keyword evidence="3" id="KW-1185">Reference proteome</keyword>
<proteinExistence type="predicted"/>
<keyword evidence="1" id="KW-1133">Transmembrane helix</keyword>
<sequence length="123" mass="13808">MNFKATGVKVSSFPTILSDVPKFVTLIAPSGFNILSKLKRPEPAVQFVSPWNSLQNVWVHHHYPVLKSTSSIPAKEYFHSTIQKTVIFLISVMMFSSSTSLWSVVFGTSQSRVWGFLRLGLMC</sequence>
<organism evidence="2 3">
    <name type="scientific">Araneus ventricosus</name>
    <name type="common">Orbweaver spider</name>
    <name type="synonym">Epeira ventricosa</name>
    <dbReference type="NCBI Taxonomy" id="182803"/>
    <lineage>
        <taxon>Eukaryota</taxon>
        <taxon>Metazoa</taxon>
        <taxon>Ecdysozoa</taxon>
        <taxon>Arthropoda</taxon>
        <taxon>Chelicerata</taxon>
        <taxon>Arachnida</taxon>
        <taxon>Araneae</taxon>
        <taxon>Araneomorphae</taxon>
        <taxon>Entelegynae</taxon>
        <taxon>Araneoidea</taxon>
        <taxon>Araneidae</taxon>
        <taxon>Araneus</taxon>
    </lineage>
</organism>
<gene>
    <name evidence="2" type="ORF">AVEN_226361_1</name>
</gene>
<comment type="caution">
    <text evidence="2">The sequence shown here is derived from an EMBL/GenBank/DDBJ whole genome shotgun (WGS) entry which is preliminary data.</text>
</comment>
<keyword evidence="1" id="KW-0812">Transmembrane</keyword>
<keyword evidence="1" id="KW-0472">Membrane</keyword>